<proteinExistence type="predicted"/>
<dbReference type="AlphaFoldDB" id="A0AA86SU36"/>
<keyword evidence="1" id="KW-1133">Transmembrane helix</keyword>
<accession>A0AA86SU36</accession>
<keyword evidence="1" id="KW-0472">Membrane</keyword>
<dbReference type="Proteomes" id="UP001189624">
    <property type="component" value="Chromosome 6"/>
</dbReference>
<keyword evidence="1" id="KW-0812">Transmembrane</keyword>
<sequence>MVIVIAEGAGQELVSESIQSMHKQDASATNFFKMYIIMLNAFNMPLIYVYMLIAQSCGVFQLRKSSGVMFIWKVELLKPRNGVGSLLPWKVELLPIWRRQRKLAMAQ</sequence>
<evidence type="ECO:0000313" key="2">
    <source>
        <dbReference type="EMBL" id="CAJ1964814.1"/>
    </source>
</evidence>
<keyword evidence="3" id="KW-1185">Reference proteome</keyword>
<dbReference type="EMBL" id="OY731403">
    <property type="protein sequence ID" value="CAJ1964814.1"/>
    <property type="molecule type" value="Genomic_DNA"/>
</dbReference>
<gene>
    <name evidence="2" type="ORF">AYBTSS11_LOCUS20519</name>
</gene>
<name>A0AA86SU36_9FABA</name>
<feature type="transmembrane region" description="Helical" evidence="1">
    <location>
        <begin position="34"/>
        <end position="54"/>
    </location>
</feature>
<protein>
    <submittedName>
        <fullName evidence="2">Uncharacterized protein</fullName>
    </submittedName>
</protein>
<dbReference type="Gramene" id="rna-AYBTSS11_LOCUS20519">
    <property type="protein sequence ID" value="CAJ1964814.1"/>
    <property type="gene ID" value="gene-AYBTSS11_LOCUS20519"/>
</dbReference>
<organism evidence="2 3">
    <name type="scientific">Sphenostylis stenocarpa</name>
    <dbReference type="NCBI Taxonomy" id="92480"/>
    <lineage>
        <taxon>Eukaryota</taxon>
        <taxon>Viridiplantae</taxon>
        <taxon>Streptophyta</taxon>
        <taxon>Embryophyta</taxon>
        <taxon>Tracheophyta</taxon>
        <taxon>Spermatophyta</taxon>
        <taxon>Magnoliopsida</taxon>
        <taxon>eudicotyledons</taxon>
        <taxon>Gunneridae</taxon>
        <taxon>Pentapetalae</taxon>
        <taxon>rosids</taxon>
        <taxon>fabids</taxon>
        <taxon>Fabales</taxon>
        <taxon>Fabaceae</taxon>
        <taxon>Papilionoideae</taxon>
        <taxon>50 kb inversion clade</taxon>
        <taxon>NPAAA clade</taxon>
        <taxon>indigoferoid/millettioid clade</taxon>
        <taxon>Phaseoleae</taxon>
        <taxon>Sphenostylis</taxon>
    </lineage>
</organism>
<evidence type="ECO:0000313" key="3">
    <source>
        <dbReference type="Proteomes" id="UP001189624"/>
    </source>
</evidence>
<reference evidence="2" key="1">
    <citation type="submission" date="2023-10" db="EMBL/GenBank/DDBJ databases">
        <authorList>
            <person name="Domelevo Entfellner J.-B."/>
        </authorList>
    </citation>
    <scope>NUCLEOTIDE SEQUENCE</scope>
</reference>
<evidence type="ECO:0000256" key="1">
    <source>
        <dbReference type="SAM" id="Phobius"/>
    </source>
</evidence>